<evidence type="ECO:0000313" key="2">
    <source>
        <dbReference type="Proteomes" id="UP000019202"/>
    </source>
</evidence>
<sequence>MFDNQPEIGISEFDYMEIMVLLIEAYEAEHDPIDPPILLKRLNTKWSNQD</sequence>
<comment type="caution">
    <text evidence="1">The sequence shown here is derived from an EMBL/GenBank/DDBJ whole genome shotgun (WGS) entry which is preliminary data.</text>
</comment>
<gene>
    <name evidence="1" type="ORF">XSR1_300052</name>
</gene>
<evidence type="ECO:0000313" key="1">
    <source>
        <dbReference type="EMBL" id="CDL83438.1"/>
    </source>
</evidence>
<dbReference type="AlphaFoldDB" id="W1J056"/>
<proteinExistence type="predicted"/>
<dbReference type="Proteomes" id="UP000019202">
    <property type="component" value="Unassembled WGS sequence"/>
</dbReference>
<protein>
    <submittedName>
        <fullName evidence="1">Helix-turn-helix domain protein</fullName>
    </submittedName>
</protein>
<name>W1J056_9GAMM</name>
<reference evidence="1" key="1">
    <citation type="submission" date="2013-11" db="EMBL/GenBank/DDBJ databases">
        <title>Draft genome sequence and annotation of the entomopathogenic bacteria, Xenorhabdus cabanillasi strain JM26 and Xenorhabdus szentirmai strain DSM 16338.</title>
        <authorList>
            <person name="Gualtieri M."/>
            <person name="Ogier J.C."/>
            <person name="Pages S."/>
            <person name="Givaudan A."/>
            <person name="Gaudriault S."/>
        </authorList>
    </citation>
    <scope>NUCLEOTIDE SEQUENCE [LARGE SCALE GENOMIC DNA]</scope>
    <source>
        <strain evidence="1">DSM 16338</strain>
    </source>
</reference>
<keyword evidence="2" id="KW-1185">Reference proteome</keyword>
<accession>W1J056</accession>
<dbReference type="EMBL" id="CBXF010000089">
    <property type="protein sequence ID" value="CDL83438.1"/>
    <property type="molecule type" value="Genomic_DNA"/>
</dbReference>
<organism evidence="1 2">
    <name type="scientific">Xenorhabdus szentirmaii DSM 16338</name>
    <dbReference type="NCBI Taxonomy" id="1427518"/>
    <lineage>
        <taxon>Bacteria</taxon>
        <taxon>Pseudomonadati</taxon>
        <taxon>Pseudomonadota</taxon>
        <taxon>Gammaproteobacteria</taxon>
        <taxon>Enterobacterales</taxon>
        <taxon>Morganellaceae</taxon>
        <taxon>Xenorhabdus</taxon>
    </lineage>
</organism>